<dbReference type="InterPro" id="IPR017846">
    <property type="entry name" value="Nict_dMeBzImd_PRibTrfase_bact"/>
</dbReference>
<evidence type="ECO:0000313" key="12">
    <source>
        <dbReference type="Proteomes" id="UP001524586"/>
    </source>
</evidence>
<evidence type="ECO:0000313" key="11">
    <source>
        <dbReference type="EMBL" id="MCQ8130429.1"/>
    </source>
</evidence>
<comment type="similarity">
    <text evidence="2 10">Belongs to the CobT family.</text>
</comment>
<dbReference type="Gene3D" id="1.10.1610.10">
    <property type="match status" value="1"/>
</dbReference>
<keyword evidence="7 10" id="KW-0808">Transferase</keyword>
<comment type="caution">
    <text evidence="11">The sequence shown here is derived from an EMBL/GenBank/DDBJ whole genome shotgun (WGS) entry which is preliminary data.</text>
</comment>
<evidence type="ECO:0000256" key="9">
    <source>
        <dbReference type="ARBA" id="ARBA00047340"/>
    </source>
</evidence>
<dbReference type="InterPro" id="IPR003200">
    <property type="entry name" value="Nict_dMeBzImd_PRibTrfase"/>
</dbReference>
<dbReference type="NCBIfam" id="TIGR03160">
    <property type="entry name" value="cobT_DBIPRT"/>
    <property type="match status" value="1"/>
</dbReference>
<sequence>MQTLYLAVPAPDAAFRQRALDRQAQLTKPPGSLGMLEQLAVKLAALQRRDEPRLENIHISIFAADHGIAAEEVSAFPQAVTAEMVKNFAAGGAAVNVLARQVSAHFEVVDVGLLQPVDLLNVIRQRAGAGTENFKIKPAMTEAQLEIALAAGRAAVSRALAAQADMFIGGEMGIANTCSASAMAAALLAVPAADITGAGTGLNNGQIKHKAAVIAQALQTHRQRLTTPLAVLQTLGGFEIAALAAAYISAAQQSLPVLVDGFISSVAALLAAKINPDCRAWFFYGHRSEEKGHQRVLDALAAEPILQLGMRLGEASGAVMAVPVLQMACRLHNEMATFSQARVTAGL</sequence>
<dbReference type="PANTHER" id="PTHR43463">
    <property type="entry name" value="NICOTINATE-NUCLEOTIDE--DIMETHYLBENZIMIDAZOLE PHOSPHORIBOSYLTRANSFERASE"/>
    <property type="match status" value="1"/>
</dbReference>
<dbReference type="Gene3D" id="3.40.50.10210">
    <property type="match status" value="1"/>
</dbReference>
<keyword evidence="6 10" id="KW-0328">Glycosyltransferase</keyword>
<evidence type="ECO:0000256" key="4">
    <source>
        <dbReference type="ARBA" id="ARBA00015486"/>
    </source>
</evidence>
<organism evidence="11 12">
    <name type="scientific">Methylomonas rivi</name>
    <dbReference type="NCBI Taxonomy" id="2952226"/>
    <lineage>
        <taxon>Bacteria</taxon>
        <taxon>Pseudomonadati</taxon>
        <taxon>Pseudomonadota</taxon>
        <taxon>Gammaproteobacteria</taxon>
        <taxon>Methylococcales</taxon>
        <taxon>Methylococcaceae</taxon>
        <taxon>Methylomonas</taxon>
    </lineage>
</organism>
<keyword evidence="12" id="KW-1185">Reference proteome</keyword>
<evidence type="ECO:0000256" key="10">
    <source>
        <dbReference type="HAMAP-Rule" id="MF_00230"/>
    </source>
</evidence>
<evidence type="ECO:0000256" key="1">
    <source>
        <dbReference type="ARBA" id="ARBA00005049"/>
    </source>
</evidence>
<dbReference type="HAMAP" id="MF_00230">
    <property type="entry name" value="CobT"/>
    <property type="match status" value="1"/>
</dbReference>
<dbReference type="NCBIfam" id="NF000996">
    <property type="entry name" value="PRK00105.1"/>
    <property type="match status" value="1"/>
</dbReference>
<reference evidence="11 12" key="1">
    <citation type="submission" date="2022-07" db="EMBL/GenBank/DDBJ databases">
        <title>Methylomonas rivi sp. nov., Methylomonas rosea sp. nov., Methylomonas aureus sp. nov. and Methylomonas subterranea sp. nov., four novel methanotrophs isolated from a freshwater creek and the deep terrestrial subsurface.</title>
        <authorList>
            <person name="Abin C."/>
            <person name="Sankaranarayanan K."/>
            <person name="Garner C."/>
            <person name="Sindelar R."/>
            <person name="Kotary K."/>
            <person name="Garner R."/>
            <person name="Barclay S."/>
            <person name="Lawson P."/>
            <person name="Krumholz L."/>
        </authorList>
    </citation>
    <scope>NUCLEOTIDE SEQUENCE [LARGE SCALE GENOMIC DNA]</scope>
    <source>
        <strain evidence="11 12">WSC-6</strain>
    </source>
</reference>
<dbReference type="InterPro" id="IPR023195">
    <property type="entry name" value="Nict_dMeBzImd_PRibTrfase_N"/>
</dbReference>
<dbReference type="PANTHER" id="PTHR43463:SF1">
    <property type="entry name" value="NICOTINATE-NUCLEOTIDE--DIMETHYLBENZIMIDAZOLE PHOSPHORIBOSYLTRANSFERASE"/>
    <property type="match status" value="1"/>
</dbReference>
<dbReference type="InterPro" id="IPR036087">
    <property type="entry name" value="Nict_dMeBzImd_PRibTrfase_sf"/>
</dbReference>
<evidence type="ECO:0000256" key="3">
    <source>
        <dbReference type="ARBA" id="ARBA00011991"/>
    </source>
</evidence>
<dbReference type="EC" id="2.4.2.21" evidence="3 10"/>
<dbReference type="EMBL" id="JANIBK010000161">
    <property type="protein sequence ID" value="MCQ8130429.1"/>
    <property type="molecule type" value="Genomic_DNA"/>
</dbReference>
<dbReference type="CDD" id="cd02439">
    <property type="entry name" value="DMB-PRT_CobT"/>
    <property type="match status" value="1"/>
</dbReference>
<accession>A0ABT1UAM9</accession>
<dbReference type="Pfam" id="PF02277">
    <property type="entry name" value="DBI_PRT"/>
    <property type="match status" value="1"/>
</dbReference>
<evidence type="ECO:0000256" key="6">
    <source>
        <dbReference type="ARBA" id="ARBA00022676"/>
    </source>
</evidence>
<keyword evidence="5 10" id="KW-0169">Cobalamin biosynthesis</keyword>
<evidence type="ECO:0000256" key="7">
    <source>
        <dbReference type="ARBA" id="ARBA00022679"/>
    </source>
</evidence>
<proteinExistence type="inferred from homology"/>
<comment type="function">
    <text evidence="10">Catalyzes the synthesis of alpha-ribazole-5'-phosphate from nicotinate mononucleotide (NAMN) and 5,6-dimethylbenzimidazole (DMB).</text>
</comment>
<dbReference type="GO" id="GO:0008939">
    <property type="term" value="F:nicotinate-nucleotide-dimethylbenzimidazole phosphoribosyltransferase activity"/>
    <property type="evidence" value="ECO:0007669"/>
    <property type="project" value="UniProtKB-EC"/>
</dbReference>
<evidence type="ECO:0000256" key="8">
    <source>
        <dbReference type="ARBA" id="ARBA00030686"/>
    </source>
</evidence>
<dbReference type="SUPFAM" id="SSF52733">
    <property type="entry name" value="Nicotinate mononucleotide:5,6-dimethylbenzimidazole phosphoribosyltransferase (CobT)"/>
    <property type="match status" value="1"/>
</dbReference>
<dbReference type="Proteomes" id="UP001524586">
    <property type="component" value="Unassembled WGS sequence"/>
</dbReference>
<comment type="pathway">
    <text evidence="1 10">Nucleoside biosynthesis; alpha-ribazole biosynthesis; alpha-ribazole from 5,6-dimethylbenzimidazole: step 1/2.</text>
</comment>
<dbReference type="RefSeq" id="WP_256616852.1">
    <property type="nucleotide sequence ID" value="NZ_JANIBK010000161.1"/>
</dbReference>
<name>A0ABT1UAM9_9GAMM</name>
<comment type="catalytic activity">
    <reaction evidence="9 10">
        <text>5,6-dimethylbenzimidazole + nicotinate beta-D-ribonucleotide = alpha-ribazole 5'-phosphate + nicotinate + H(+)</text>
        <dbReference type="Rhea" id="RHEA:11196"/>
        <dbReference type="ChEBI" id="CHEBI:15378"/>
        <dbReference type="ChEBI" id="CHEBI:15890"/>
        <dbReference type="ChEBI" id="CHEBI:32544"/>
        <dbReference type="ChEBI" id="CHEBI:57502"/>
        <dbReference type="ChEBI" id="CHEBI:57918"/>
        <dbReference type="EC" id="2.4.2.21"/>
    </reaction>
</comment>
<protein>
    <recommendedName>
        <fullName evidence="4 10">Nicotinate-nucleotide--dimethylbenzimidazole phosphoribosyltransferase</fullName>
        <shortName evidence="10">NN:DBI PRT</shortName>
        <ecNumber evidence="3 10">2.4.2.21</ecNumber>
    </recommendedName>
    <alternativeName>
        <fullName evidence="8 10">N(1)-alpha-phosphoribosyltransferase</fullName>
    </alternativeName>
</protein>
<evidence type="ECO:0000256" key="2">
    <source>
        <dbReference type="ARBA" id="ARBA00007110"/>
    </source>
</evidence>
<evidence type="ECO:0000256" key="5">
    <source>
        <dbReference type="ARBA" id="ARBA00022573"/>
    </source>
</evidence>
<gene>
    <name evidence="10 11" type="primary">cobT</name>
    <name evidence="11" type="ORF">NP596_18365</name>
</gene>
<feature type="active site" description="Proton acceptor" evidence="10">
    <location>
        <position position="314"/>
    </location>
</feature>